<name>A0A1E7N9V8_KITAU</name>
<protein>
    <submittedName>
        <fullName evidence="2">Uncharacterized protein</fullName>
    </submittedName>
</protein>
<dbReference type="Proteomes" id="UP000610124">
    <property type="component" value="Unassembled WGS sequence"/>
</dbReference>
<dbReference type="KEGG" id="kau:B6264_09400"/>
<reference evidence="2 3" key="2">
    <citation type="submission" date="2014-07" db="EMBL/GenBank/DDBJ databases">
        <authorList>
            <person name="Zhang J.E."/>
            <person name="Yang H."/>
            <person name="Guo J."/>
            <person name="Deng Z."/>
            <person name="Luo H."/>
            <person name="Luo M."/>
            <person name="Zhao B."/>
        </authorList>
    </citation>
    <scope>NUCLEOTIDE SEQUENCE [LARGE SCALE GENOMIC DNA]</scope>
    <source>
        <strain evidence="2">ATCC 10762</strain>
        <strain evidence="3">ATCC 10762 / DSM 40127 / CCM 3239 / JCM 4008 / LMG 5968 / NBRC 12843 / NCIMB 8234 / A-377</strain>
    </source>
</reference>
<reference evidence="1" key="5">
    <citation type="submission" date="2020-09" db="EMBL/GenBank/DDBJ databases">
        <authorList>
            <person name="Sun Q."/>
            <person name="Ohkuma M."/>
        </authorList>
    </citation>
    <scope>NUCLEOTIDE SEQUENCE</scope>
    <source>
        <strain evidence="1">JCM 4434</strain>
    </source>
</reference>
<evidence type="ECO:0000313" key="1">
    <source>
        <dbReference type="EMBL" id="GGU82712.1"/>
    </source>
</evidence>
<dbReference type="EMBL" id="JPRF03000020">
    <property type="protein sequence ID" value="OEV37469.1"/>
    <property type="molecule type" value="Genomic_DNA"/>
</dbReference>
<reference evidence="1" key="1">
    <citation type="journal article" date="2014" name="Int. J. Syst. Evol. Microbiol.">
        <title>Complete genome sequence of Corynebacterium casei LMG S-19264T (=DSM 44701T), isolated from a smear-ripened cheese.</title>
        <authorList>
            <consortium name="US DOE Joint Genome Institute (JGI-PGF)"/>
            <person name="Walter F."/>
            <person name="Albersmeier A."/>
            <person name="Kalinowski J."/>
            <person name="Ruckert C."/>
        </authorList>
    </citation>
    <scope>NUCLEOTIDE SEQUENCE</scope>
    <source>
        <strain evidence="1">JCM 4434</strain>
    </source>
</reference>
<evidence type="ECO:0000313" key="2">
    <source>
        <dbReference type="EMBL" id="OEV37469.1"/>
    </source>
</evidence>
<accession>A0A1E7N9V8</accession>
<sequence>MARALSDPDLHWAAQHYLSIPAELVESLHPADGLDLPLEDEIYYLPGQALVRVIEHALSVSQSVDPEARGEVLKEWRQYVALHVALDRLPLTSQHAYELSRQSDELARRLHRKGTSGAEALRAYGLLR</sequence>
<dbReference type="EMBL" id="BMUB01000008">
    <property type="protein sequence ID" value="GGU82712.1"/>
    <property type="molecule type" value="Genomic_DNA"/>
</dbReference>
<dbReference type="AlphaFoldDB" id="A0A1E7N9V8"/>
<proteinExistence type="predicted"/>
<keyword evidence="3" id="KW-1185">Reference proteome</keyword>
<accession>A0A8H9HR03</accession>
<dbReference type="Proteomes" id="UP000037395">
    <property type="component" value="Unassembled WGS sequence"/>
</dbReference>
<evidence type="ECO:0000313" key="3">
    <source>
        <dbReference type="Proteomes" id="UP000037395"/>
    </source>
</evidence>
<gene>
    <name evidence="1" type="ORF">GCM10010502_38400</name>
    <name evidence="2" type="ORF">HS99_0025955</name>
</gene>
<organism evidence="2 3">
    <name type="scientific">Kitasatospora aureofaciens</name>
    <name type="common">Streptomyces aureofaciens</name>
    <dbReference type="NCBI Taxonomy" id="1894"/>
    <lineage>
        <taxon>Bacteria</taxon>
        <taxon>Bacillati</taxon>
        <taxon>Actinomycetota</taxon>
        <taxon>Actinomycetes</taxon>
        <taxon>Kitasatosporales</taxon>
        <taxon>Streptomycetaceae</taxon>
        <taxon>Kitasatospora</taxon>
    </lineage>
</organism>
<reference evidence="3" key="4">
    <citation type="submission" date="2016-08" db="EMBL/GenBank/DDBJ databases">
        <title>Sequencing, assembly and comparative genomics of S. aureofaciens ATCC 10762.</title>
        <authorList>
            <person name="Gradnigo J.S."/>
            <person name="Johnson N."/>
            <person name="Somerville G.A."/>
        </authorList>
    </citation>
    <scope>NUCLEOTIDE SEQUENCE [LARGE SCALE GENOMIC DNA]</scope>
    <source>
        <strain evidence="3">ATCC 10762 / DSM 40127 / CCM 3239 / JCM 4008 / LMG 5968 / NBRC 12843 / NCIMB 8234 / A-377</strain>
    </source>
</reference>
<comment type="caution">
    <text evidence="2">The sequence shown here is derived from an EMBL/GenBank/DDBJ whole genome shotgun (WGS) entry which is preliminary data.</text>
</comment>
<reference evidence="2" key="3">
    <citation type="submission" date="2016-08" db="EMBL/GenBank/DDBJ databases">
        <title>Sequencing, Assembly and Comparative Genomics of S. aureofaciens ATCC 10762.</title>
        <authorList>
            <person name="Gradnigo J.S."/>
            <person name="Johnson N."/>
            <person name="Somerville G.A."/>
        </authorList>
    </citation>
    <scope>NUCLEOTIDE SEQUENCE [LARGE SCALE GENOMIC DNA]</scope>
    <source>
        <strain evidence="2">ATCC 10762</strain>
    </source>
</reference>